<dbReference type="GO" id="GO:0016020">
    <property type="term" value="C:membrane"/>
    <property type="evidence" value="ECO:0007669"/>
    <property type="project" value="UniProtKB-SubCell"/>
</dbReference>
<sequence>MSRRIFEEALGDSAREPLLTTRLDDSSPDSDTEVEVIFEQNNTNAFEKREQMKLSYEEAVEEAGFGLFHGLLLVVCGWANASDAVEILCVSFLLPTARCDLQLRSVDMGLLTASIFLGMMVGGYFWGYLADQRGRKTVLVISLTVNGVFGALASLAPIFWLFLLLRFISGVGVGGSIPVIFSYFSEFQPRTRRGAMISALATFWMAGNILAAGLAWLVIPSTTARFVLGSLDFQSWRLFVVLCSIPSLSSAFVFALAMPESPKFLMETGREAEALEVFRKMFMLNQRGSAKPFSISGLVTMSGCERNTEKASHHFAQFFKKGLDPIRLIFTKPLTARSVVLLIIFFCISFGYYGLWMWFPELFKRTESGGSPCANVSHPSSSSESENCYPVKTTVYMEGFVTAASNLPGNIFTILLMDFVGGKILLSCSLLLSGISVFFIWAVKSKAQSLVMSCVFSAVSVISWNALDVISTELYPTQLRSSALGFFTGVGRIGAISGNIVFGQLVDSNCAVPVLLVSALLFSGGLAALRLPQTKQTELI</sequence>
<comment type="subcellular location">
    <subcellularLocation>
        <location evidence="1">Membrane</location>
        <topology evidence="1">Multi-pass membrane protein</topology>
    </subcellularLocation>
</comment>
<dbReference type="FunFam" id="1.20.1250.20:FF:000942">
    <property type="entry name" value="Synaptic vesicle glycoprotein 2"/>
    <property type="match status" value="1"/>
</dbReference>
<evidence type="ECO:0000313" key="10">
    <source>
        <dbReference type="Proteomes" id="UP000829720"/>
    </source>
</evidence>
<feature type="domain" description="Major facilitator superfamily (MFS) profile" evidence="8">
    <location>
        <begin position="72"/>
        <end position="536"/>
    </location>
</feature>
<proteinExistence type="inferred from homology"/>
<keyword evidence="5 7" id="KW-1133">Transmembrane helix</keyword>
<feature type="transmembrane region" description="Helical" evidence="7">
    <location>
        <begin position="339"/>
        <end position="359"/>
    </location>
</feature>
<dbReference type="GO" id="GO:0022857">
    <property type="term" value="F:transmembrane transporter activity"/>
    <property type="evidence" value="ECO:0007669"/>
    <property type="project" value="InterPro"/>
</dbReference>
<dbReference type="PANTHER" id="PTHR23511">
    <property type="entry name" value="SYNAPTIC VESICLE GLYCOPROTEIN 2"/>
    <property type="match status" value="1"/>
</dbReference>
<evidence type="ECO:0000256" key="7">
    <source>
        <dbReference type="SAM" id="Phobius"/>
    </source>
</evidence>
<feature type="transmembrane region" description="Helical" evidence="7">
    <location>
        <begin position="424"/>
        <end position="443"/>
    </location>
</feature>
<dbReference type="PROSITE" id="PS00217">
    <property type="entry name" value="SUGAR_TRANSPORT_2"/>
    <property type="match status" value="1"/>
</dbReference>
<feature type="transmembrane region" description="Helical" evidence="7">
    <location>
        <begin position="511"/>
        <end position="531"/>
    </location>
</feature>
<evidence type="ECO:0000256" key="1">
    <source>
        <dbReference type="ARBA" id="ARBA00004141"/>
    </source>
</evidence>
<dbReference type="PROSITE" id="PS50850">
    <property type="entry name" value="MFS"/>
    <property type="match status" value="1"/>
</dbReference>
<feature type="transmembrane region" description="Helical" evidence="7">
    <location>
        <begin position="239"/>
        <end position="258"/>
    </location>
</feature>
<gene>
    <name evidence="9" type="ORF">AGOR_G00005040</name>
</gene>
<evidence type="ECO:0000259" key="8">
    <source>
        <dbReference type="PROSITE" id="PS50850"/>
    </source>
</evidence>
<feature type="transmembrane region" description="Helical" evidence="7">
    <location>
        <begin position="450"/>
        <end position="467"/>
    </location>
</feature>
<keyword evidence="3" id="KW-0813">Transport</keyword>
<feature type="transmembrane region" description="Helical" evidence="7">
    <location>
        <begin position="108"/>
        <end position="126"/>
    </location>
</feature>
<comment type="caution">
    <text evidence="9">The sequence shown here is derived from an EMBL/GenBank/DDBJ whole genome shotgun (WGS) entry which is preliminary data.</text>
</comment>
<evidence type="ECO:0000313" key="9">
    <source>
        <dbReference type="EMBL" id="KAI1904379.1"/>
    </source>
</evidence>
<dbReference type="InterPro" id="IPR005828">
    <property type="entry name" value="MFS_sugar_transport-like"/>
</dbReference>
<dbReference type="FunFam" id="1.20.1250.20:FF:001499">
    <property type="entry name" value="Synaptic vesicle glycoprotein 2"/>
    <property type="match status" value="1"/>
</dbReference>
<dbReference type="SUPFAM" id="SSF103473">
    <property type="entry name" value="MFS general substrate transporter"/>
    <property type="match status" value="1"/>
</dbReference>
<dbReference type="InterPro" id="IPR005829">
    <property type="entry name" value="Sugar_transporter_CS"/>
</dbReference>
<dbReference type="OrthoDB" id="3936150at2759"/>
<dbReference type="InterPro" id="IPR020846">
    <property type="entry name" value="MFS_dom"/>
</dbReference>
<reference evidence="9" key="1">
    <citation type="submission" date="2021-01" db="EMBL/GenBank/DDBJ databases">
        <authorList>
            <person name="Zahm M."/>
            <person name="Roques C."/>
            <person name="Cabau C."/>
            <person name="Klopp C."/>
            <person name="Donnadieu C."/>
            <person name="Jouanno E."/>
            <person name="Lampietro C."/>
            <person name="Louis A."/>
            <person name="Herpin A."/>
            <person name="Echchiki A."/>
            <person name="Berthelot C."/>
            <person name="Parey E."/>
            <person name="Roest-Crollius H."/>
            <person name="Braasch I."/>
            <person name="Postlethwait J."/>
            <person name="Bobe J."/>
            <person name="Montfort J."/>
            <person name="Bouchez O."/>
            <person name="Begum T."/>
            <person name="Mejri S."/>
            <person name="Adams A."/>
            <person name="Chen W.-J."/>
            <person name="Guiguen Y."/>
        </authorList>
    </citation>
    <scope>NUCLEOTIDE SEQUENCE</scope>
    <source>
        <tissue evidence="9">Blood</tissue>
    </source>
</reference>
<keyword evidence="4 7" id="KW-0812">Transmembrane</keyword>
<evidence type="ECO:0000256" key="4">
    <source>
        <dbReference type="ARBA" id="ARBA00022692"/>
    </source>
</evidence>
<feature type="transmembrane region" description="Helical" evidence="7">
    <location>
        <begin position="138"/>
        <end position="161"/>
    </location>
</feature>
<accession>A0A8T3E4M4</accession>
<evidence type="ECO:0000256" key="3">
    <source>
        <dbReference type="ARBA" id="ARBA00022448"/>
    </source>
</evidence>
<feature type="transmembrane region" description="Helical" evidence="7">
    <location>
        <begin position="167"/>
        <end position="184"/>
    </location>
</feature>
<evidence type="ECO:0000256" key="5">
    <source>
        <dbReference type="ARBA" id="ARBA00022989"/>
    </source>
</evidence>
<dbReference type="Gene3D" id="1.20.1250.20">
    <property type="entry name" value="MFS general substrate transporter like domains"/>
    <property type="match status" value="1"/>
</dbReference>
<dbReference type="PANTHER" id="PTHR23511:SF34">
    <property type="entry name" value="SYNAPTIC VESICLE GLYCOPROTEIN 2"/>
    <property type="match status" value="1"/>
</dbReference>
<name>A0A8T3E4M4_9TELE</name>
<evidence type="ECO:0000256" key="2">
    <source>
        <dbReference type="ARBA" id="ARBA00008335"/>
    </source>
</evidence>
<feature type="transmembrane region" description="Helical" evidence="7">
    <location>
        <begin position="196"/>
        <end position="219"/>
    </location>
</feature>
<comment type="similarity">
    <text evidence="2">Belongs to the major facilitator superfamily.</text>
</comment>
<dbReference type="EMBL" id="JAERUA010000001">
    <property type="protein sequence ID" value="KAI1904379.1"/>
    <property type="molecule type" value="Genomic_DNA"/>
</dbReference>
<dbReference type="AlphaFoldDB" id="A0A8T3E4M4"/>
<evidence type="ECO:0000256" key="6">
    <source>
        <dbReference type="ARBA" id="ARBA00023136"/>
    </source>
</evidence>
<organism evidence="9 10">
    <name type="scientific">Albula goreensis</name>
    <dbReference type="NCBI Taxonomy" id="1534307"/>
    <lineage>
        <taxon>Eukaryota</taxon>
        <taxon>Metazoa</taxon>
        <taxon>Chordata</taxon>
        <taxon>Craniata</taxon>
        <taxon>Vertebrata</taxon>
        <taxon>Euteleostomi</taxon>
        <taxon>Actinopterygii</taxon>
        <taxon>Neopterygii</taxon>
        <taxon>Teleostei</taxon>
        <taxon>Albuliformes</taxon>
        <taxon>Albulidae</taxon>
        <taxon>Albula</taxon>
    </lineage>
</organism>
<keyword evidence="10" id="KW-1185">Reference proteome</keyword>
<dbReference type="Pfam" id="PF00083">
    <property type="entry name" value="Sugar_tr"/>
    <property type="match status" value="1"/>
</dbReference>
<dbReference type="InterPro" id="IPR036259">
    <property type="entry name" value="MFS_trans_sf"/>
</dbReference>
<keyword evidence="6 7" id="KW-0472">Membrane</keyword>
<protein>
    <recommendedName>
        <fullName evidence="8">Major facilitator superfamily (MFS) profile domain-containing protein</fullName>
    </recommendedName>
</protein>
<dbReference type="Proteomes" id="UP000829720">
    <property type="component" value="Unassembled WGS sequence"/>
</dbReference>